<evidence type="ECO:0000313" key="2">
    <source>
        <dbReference type="EMBL" id="GJU06621.1"/>
    </source>
</evidence>
<name>A0ABQ5J3B1_9ASTR</name>
<feature type="compositionally biased region" description="Pro residues" evidence="1">
    <location>
        <begin position="1"/>
        <end position="10"/>
    </location>
</feature>
<proteinExistence type="predicted"/>
<evidence type="ECO:0000256" key="1">
    <source>
        <dbReference type="SAM" id="MobiDB-lite"/>
    </source>
</evidence>
<dbReference type="Proteomes" id="UP001151760">
    <property type="component" value="Unassembled WGS sequence"/>
</dbReference>
<keyword evidence="3" id="KW-1185">Reference proteome</keyword>
<protein>
    <submittedName>
        <fullName evidence="2">Uncharacterized protein</fullName>
    </submittedName>
</protein>
<accession>A0ABQ5J3B1</accession>
<evidence type="ECO:0000313" key="3">
    <source>
        <dbReference type="Proteomes" id="UP001151760"/>
    </source>
</evidence>
<gene>
    <name evidence="2" type="ORF">Tco_1123051</name>
</gene>
<organism evidence="2 3">
    <name type="scientific">Tanacetum coccineum</name>
    <dbReference type="NCBI Taxonomy" id="301880"/>
    <lineage>
        <taxon>Eukaryota</taxon>
        <taxon>Viridiplantae</taxon>
        <taxon>Streptophyta</taxon>
        <taxon>Embryophyta</taxon>
        <taxon>Tracheophyta</taxon>
        <taxon>Spermatophyta</taxon>
        <taxon>Magnoliopsida</taxon>
        <taxon>eudicotyledons</taxon>
        <taxon>Gunneridae</taxon>
        <taxon>Pentapetalae</taxon>
        <taxon>asterids</taxon>
        <taxon>campanulids</taxon>
        <taxon>Asterales</taxon>
        <taxon>Asteraceae</taxon>
        <taxon>Asteroideae</taxon>
        <taxon>Anthemideae</taxon>
        <taxon>Anthemidinae</taxon>
        <taxon>Tanacetum</taxon>
    </lineage>
</organism>
<reference evidence="2" key="2">
    <citation type="submission" date="2022-01" db="EMBL/GenBank/DDBJ databases">
        <authorList>
            <person name="Yamashiro T."/>
            <person name="Shiraishi A."/>
            <person name="Satake H."/>
            <person name="Nakayama K."/>
        </authorList>
    </citation>
    <scope>NUCLEOTIDE SEQUENCE</scope>
</reference>
<sequence length="131" mass="14708">MSKPPSPSSEPPKEDSPKSPSNQLSPPSHYIPLNDPYLEVILRETQEDNQTQPPPPHSPNSTRGLISQEINHLQNLSNLITFKNLFGSLTTISITTTHEPHFHLRPSQLSWCLLSLFSLQPKSIPILERIS</sequence>
<reference evidence="2" key="1">
    <citation type="journal article" date="2022" name="Int. J. Mol. Sci.">
        <title>Draft Genome of Tanacetum Coccineum: Genomic Comparison of Closely Related Tanacetum-Family Plants.</title>
        <authorList>
            <person name="Yamashiro T."/>
            <person name="Shiraishi A."/>
            <person name="Nakayama K."/>
            <person name="Satake H."/>
        </authorList>
    </citation>
    <scope>NUCLEOTIDE SEQUENCE</scope>
</reference>
<dbReference type="EMBL" id="BQNB010021458">
    <property type="protein sequence ID" value="GJU06621.1"/>
    <property type="molecule type" value="Genomic_DNA"/>
</dbReference>
<feature type="region of interest" description="Disordered" evidence="1">
    <location>
        <begin position="1"/>
        <end position="66"/>
    </location>
</feature>
<comment type="caution">
    <text evidence="2">The sequence shown here is derived from an EMBL/GenBank/DDBJ whole genome shotgun (WGS) entry which is preliminary data.</text>
</comment>